<evidence type="ECO:0000256" key="1">
    <source>
        <dbReference type="SAM" id="Coils"/>
    </source>
</evidence>
<reference evidence="3" key="1">
    <citation type="journal article" date="2018" name="Genome Biol.">
        <title>SKESA: strategic k-mer extension for scrupulous assemblies.</title>
        <authorList>
            <person name="Souvorov A."/>
            <person name="Agarwala R."/>
            <person name="Lipman D.J."/>
        </authorList>
    </citation>
    <scope>NUCLEOTIDE SEQUENCE</scope>
    <source>
        <strain evidence="3">MA.CK_00/00001968</strain>
    </source>
</reference>
<protein>
    <submittedName>
        <fullName evidence="3">Uncharacterized protein</fullName>
    </submittedName>
</protein>
<keyword evidence="2" id="KW-0472">Membrane</keyword>
<dbReference type="AlphaFoldDB" id="A0A743PAS0"/>
<dbReference type="EMBL" id="DAAUQX010000093">
    <property type="protein sequence ID" value="HAF2131051.1"/>
    <property type="molecule type" value="Genomic_DNA"/>
</dbReference>
<evidence type="ECO:0000256" key="2">
    <source>
        <dbReference type="SAM" id="Phobius"/>
    </source>
</evidence>
<gene>
    <name evidence="3" type="ORF">G9F27_005394</name>
</gene>
<evidence type="ECO:0000313" key="3">
    <source>
        <dbReference type="EMBL" id="HAF2131051.1"/>
    </source>
</evidence>
<name>A0A743PAS0_SALER</name>
<sequence>MNKNLVVAETANDEQLLDQLVQDLFLEHLRRELVGQKNSIIDDNNDKLFNLDRKFVAEFKKLTGPLETISDTLGEQTRELNDAKDDAQRHYLTLLDSLAQNRADTTALHDMFQQQNSKHHQEQVEQLQRIHEQLLQQSARLQEQNAALTALTEQQVALSHQQVALQEQLFSATLAEMMQAQNVMLESLTEQNKSLHQQMLTLEDKQRAELQTNRRWGKLATGFTLVNTLILVGMTTLFFIQHGI</sequence>
<comment type="caution">
    <text evidence="3">The sequence shown here is derived from an EMBL/GenBank/DDBJ whole genome shotgun (WGS) entry which is preliminary data.</text>
</comment>
<keyword evidence="2" id="KW-0812">Transmembrane</keyword>
<feature type="coiled-coil region" evidence="1">
    <location>
        <begin position="178"/>
        <end position="205"/>
    </location>
</feature>
<reference evidence="3" key="2">
    <citation type="submission" date="2020-02" db="EMBL/GenBank/DDBJ databases">
        <authorList>
            <consortium name="NCBI Pathogen Detection Project"/>
        </authorList>
    </citation>
    <scope>NUCLEOTIDE SEQUENCE</scope>
    <source>
        <strain evidence="3">MA.CK_00/00001968</strain>
    </source>
</reference>
<organism evidence="3">
    <name type="scientific">Salmonella enterica</name>
    <name type="common">Salmonella choleraesuis</name>
    <dbReference type="NCBI Taxonomy" id="28901"/>
    <lineage>
        <taxon>Bacteria</taxon>
        <taxon>Pseudomonadati</taxon>
        <taxon>Pseudomonadota</taxon>
        <taxon>Gammaproteobacteria</taxon>
        <taxon>Enterobacterales</taxon>
        <taxon>Enterobacteriaceae</taxon>
        <taxon>Salmonella</taxon>
    </lineage>
</organism>
<accession>A0A743PAS0</accession>
<feature type="coiled-coil region" evidence="1">
    <location>
        <begin position="117"/>
        <end position="154"/>
    </location>
</feature>
<keyword evidence="1" id="KW-0175">Coiled coil</keyword>
<proteinExistence type="predicted"/>
<feature type="transmembrane region" description="Helical" evidence="2">
    <location>
        <begin position="219"/>
        <end position="240"/>
    </location>
</feature>
<keyword evidence="2" id="KW-1133">Transmembrane helix</keyword>